<dbReference type="Pfam" id="PF01844">
    <property type="entry name" value="HNH"/>
    <property type="match status" value="1"/>
</dbReference>
<dbReference type="Proteomes" id="UP000646776">
    <property type="component" value="Unassembled WGS sequence"/>
</dbReference>
<name>A0A918LRJ6_9ACTN</name>
<keyword evidence="4" id="KW-1185">Reference proteome</keyword>
<dbReference type="GO" id="GO:0004519">
    <property type="term" value="F:endonuclease activity"/>
    <property type="evidence" value="ECO:0007669"/>
    <property type="project" value="InterPro"/>
</dbReference>
<comment type="caution">
    <text evidence="3">The sequence shown here is derived from an EMBL/GenBank/DDBJ whole genome shotgun (WGS) entry which is preliminary data.</text>
</comment>
<reference evidence="3" key="2">
    <citation type="submission" date="2020-09" db="EMBL/GenBank/DDBJ databases">
        <authorList>
            <person name="Sun Q."/>
            <person name="Ohkuma M."/>
        </authorList>
    </citation>
    <scope>NUCLEOTIDE SEQUENCE</scope>
    <source>
        <strain evidence="3">JCM 4125</strain>
    </source>
</reference>
<accession>A0A918LRJ6</accession>
<reference evidence="3" key="1">
    <citation type="journal article" date="2014" name="Int. J. Syst. Evol. Microbiol.">
        <title>Complete genome sequence of Corynebacterium casei LMG S-19264T (=DSM 44701T), isolated from a smear-ripened cheese.</title>
        <authorList>
            <consortium name="US DOE Joint Genome Institute (JGI-PGF)"/>
            <person name="Walter F."/>
            <person name="Albersmeier A."/>
            <person name="Kalinowski J."/>
            <person name="Ruckert C."/>
        </authorList>
    </citation>
    <scope>NUCLEOTIDE SEQUENCE</scope>
    <source>
        <strain evidence="3">JCM 4125</strain>
    </source>
</reference>
<feature type="region of interest" description="Disordered" evidence="1">
    <location>
        <begin position="1"/>
        <end position="23"/>
    </location>
</feature>
<evidence type="ECO:0000313" key="4">
    <source>
        <dbReference type="Proteomes" id="UP000646776"/>
    </source>
</evidence>
<organism evidence="3 4">
    <name type="scientific">Streptomyces phaeofaciens</name>
    <dbReference type="NCBI Taxonomy" id="68254"/>
    <lineage>
        <taxon>Bacteria</taxon>
        <taxon>Bacillati</taxon>
        <taxon>Actinomycetota</taxon>
        <taxon>Actinomycetes</taxon>
        <taxon>Kitasatosporales</taxon>
        <taxon>Streptomycetaceae</taxon>
        <taxon>Streptomyces</taxon>
    </lineage>
</organism>
<feature type="domain" description="HNH" evidence="2">
    <location>
        <begin position="54"/>
        <end position="100"/>
    </location>
</feature>
<dbReference type="GO" id="GO:0003676">
    <property type="term" value="F:nucleic acid binding"/>
    <property type="evidence" value="ECO:0007669"/>
    <property type="project" value="InterPro"/>
</dbReference>
<dbReference type="AlphaFoldDB" id="A0A918LRJ6"/>
<dbReference type="InterPro" id="IPR003615">
    <property type="entry name" value="HNH_nuc"/>
</dbReference>
<evidence type="ECO:0000313" key="3">
    <source>
        <dbReference type="EMBL" id="GGT42325.1"/>
    </source>
</evidence>
<dbReference type="GO" id="GO:0008270">
    <property type="term" value="F:zinc ion binding"/>
    <property type="evidence" value="ECO:0007669"/>
    <property type="project" value="InterPro"/>
</dbReference>
<sequence length="114" mass="12985">MDTSHFQGQSRGGKPWRPRTPETLLVQQPDRQARRIPSDRLRWAMTISGMSEQCGLCGIGAVWRGHPLPMEVDHVDGSRRDNCIENLRFLCPNCHSTTNNYRDRGKGRRRGGAQ</sequence>
<proteinExistence type="predicted"/>
<evidence type="ECO:0000256" key="1">
    <source>
        <dbReference type="SAM" id="MobiDB-lite"/>
    </source>
</evidence>
<protein>
    <recommendedName>
        <fullName evidence="2">HNH domain-containing protein</fullName>
    </recommendedName>
</protein>
<dbReference type="InterPro" id="IPR002711">
    <property type="entry name" value="HNH"/>
</dbReference>
<dbReference type="CDD" id="cd00085">
    <property type="entry name" value="HNHc"/>
    <property type="match status" value="1"/>
</dbReference>
<dbReference type="EMBL" id="BMSA01000003">
    <property type="protein sequence ID" value="GGT42325.1"/>
    <property type="molecule type" value="Genomic_DNA"/>
</dbReference>
<gene>
    <name evidence="3" type="ORF">GCM10010226_18720</name>
</gene>
<evidence type="ECO:0000259" key="2">
    <source>
        <dbReference type="Pfam" id="PF01844"/>
    </source>
</evidence>